<proteinExistence type="predicted"/>
<dbReference type="Proteomes" id="UP000034805">
    <property type="component" value="Unassembled WGS sequence"/>
</dbReference>
<comment type="caution">
    <text evidence="1">The sequence shown here is derived from an EMBL/GenBank/DDBJ whole genome shotgun (WGS) entry which is preliminary data.</text>
</comment>
<dbReference type="AlphaFoldDB" id="A0A0N8JX44"/>
<reference evidence="1 2" key="1">
    <citation type="submission" date="2015-08" db="EMBL/GenBank/DDBJ databases">
        <title>The genome of the Asian arowana (Scleropages formosus).</title>
        <authorList>
            <person name="Tan M.H."/>
            <person name="Gan H.M."/>
            <person name="Croft L.J."/>
            <person name="Austin C.M."/>
        </authorList>
    </citation>
    <scope>NUCLEOTIDE SEQUENCE [LARGE SCALE GENOMIC DNA]</scope>
    <source>
        <strain evidence="1">Aro1</strain>
    </source>
</reference>
<protein>
    <submittedName>
        <fullName evidence="1">Uncharacterized protein</fullName>
    </submittedName>
</protein>
<organism evidence="1 2">
    <name type="scientific">Scleropages formosus</name>
    <name type="common">Asian bonytongue</name>
    <name type="synonym">Osteoglossum formosum</name>
    <dbReference type="NCBI Taxonomy" id="113540"/>
    <lineage>
        <taxon>Eukaryota</taxon>
        <taxon>Metazoa</taxon>
        <taxon>Chordata</taxon>
        <taxon>Craniata</taxon>
        <taxon>Vertebrata</taxon>
        <taxon>Euteleostomi</taxon>
        <taxon>Actinopterygii</taxon>
        <taxon>Neopterygii</taxon>
        <taxon>Teleostei</taxon>
        <taxon>Osteoglossocephala</taxon>
        <taxon>Osteoglossomorpha</taxon>
        <taxon>Osteoglossiformes</taxon>
        <taxon>Osteoglossidae</taxon>
        <taxon>Scleropages</taxon>
    </lineage>
</organism>
<evidence type="ECO:0000313" key="2">
    <source>
        <dbReference type="Proteomes" id="UP000034805"/>
    </source>
</evidence>
<feature type="non-terminal residue" evidence="1">
    <location>
        <position position="149"/>
    </location>
</feature>
<gene>
    <name evidence="1" type="ORF">Z043_119093</name>
</gene>
<dbReference type="EMBL" id="JARO02008469">
    <property type="protein sequence ID" value="KPP62705.1"/>
    <property type="molecule type" value="Genomic_DNA"/>
</dbReference>
<accession>A0A0N8JX44</accession>
<name>A0A0N8JX44_SCLFO</name>
<evidence type="ECO:0000313" key="1">
    <source>
        <dbReference type="EMBL" id="KPP62705.1"/>
    </source>
</evidence>
<sequence>MVLLQPPPRMFLFEEQIATTEPLQDLLRTLGQVVHFCDIICSIGYGDIHLDSSNTLLSCSLASQPIQNAVAQVLSIAALIKFKTLVMAFETVKTSSSTYPLSEACRPDHYLSSHLLCYSTSDRSVVLCTGGGEHNETTAQMRERRFRVL</sequence>